<accession>A0A4R4DZ16</accession>
<evidence type="ECO:0000313" key="1">
    <source>
        <dbReference type="EMBL" id="TCZ69305.1"/>
    </source>
</evidence>
<evidence type="ECO:0008006" key="3">
    <source>
        <dbReference type="Google" id="ProtNLM"/>
    </source>
</evidence>
<comment type="caution">
    <text evidence="1">The sequence shown here is derived from an EMBL/GenBank/DDBJ whole genome shotgun (WGS) entry which is preliminary data.</text>
</comment>
<organism evidence="1 2">
    <name type="scientific">Flaviaesturariibacter aridisoli</name>
    <dbReference type="NCBI Taxonomy" id="2545761"/>
    <lineage>
        <taxon>Bacteria</taxon>
        <taxon>Pseudomonadati</taxon>
        <taxon>Bacteroidota</taxon>
        <taxon>Chitinophagia</taxon>
        <taxon>Chitinophagales</taxon>
        <taxon>Chitinophagaceae</taxon>
        <taxon>Flaviaestuariibacter</taxon>
    </lineage>
</organism>
<name>A0A4R4DZ16_9BACT</name>
<keyword evidence="2" id="KW-1185">Reference proteome</keyword>
<dbReference type="EMBL" id="SKFH01000022">
    <property type="protein sequence ID" value="TCZ69305.1"/>
    <property type="molecule type" value="Genomic_DNA"/>
</dbReference>
<dbReference type="InterPro" id="IPR028994">
    <property type="entry name" value="Integrin_alpha_N"/>
</dbReference>
<sequence>MNTRTFLLLFLLPACAEGPHENPKPAAPAASSATDTPHRKAFVADSPQRIDSIRGDFNGDGQPEWAWLVPPAYDSDSMECADGACVASIRFSDSRLPSLPVKQCIGGTPDNLGDLYGDGRDVLGLHPDWFTSCWHGYYTWTFRAGGWKPALDTLSTHCIQWDEGQKPVEKIPGRPGWATVRRSESTGDSIVVRTEARPLRQY</sequence>
<protein>
    <recommendedName>
        <fullName evidence="3">VCBS repeat-containing protein</fullName>
    </recommendedName>
</protein>
<reference evidence="1 2" key="1">
    <citation type="submission" date="2019-03" db="EMBL/GenBank/DDBJ databases">
        <authorList>
            <person name="Kim M.K.M."/>
        </authorList>
    </citation>
    <scope>NUCLEOTIDE SEQUENCE [LARGE SCALE GENOMIC DNA]</scope>
    <source>
        <strain evidence="1 2">17J68-15</strain>
    </source>
</reference>
<dbReference type="AlphaFoldDB" id="A0A4R4DZ16"/>
<dbReference type="SUPFAM" id="SSF69318">
    <property type="entry name" value="Integrin alpha N-terminal domain"/>
    <property type="match status" value="1"/>
</dbReference>
<evidence type="ECO:0000313" key="2">
    <source>
        <dbReference type="Proteomes" id="UP000295164"/>
    </source>
</evidence>
<proteinExistence type="predicted"/>
<dbReference type="OrthoDB" id="637392at2"/>
<gene>
    <name evidence="1" type="ORF">E0486_12375</name>
</gene>
<dbReference type="RefSeq" id="WP_131852497.1">
    <property type="nucleotide sequence ID" value="NZ_SKFH01000022.1"/>
</dbReference>
<dbReference type="Proteomes" id="UP000295164">
    <property type="component" value="Unassembled WGS sequence"/>
</dbReference>